<dbReference type="GO" id="GO:0003677">
    <property type="term" value="F:DNA binding"/>
    <property type="evidence" value="ECO:0007669"/>
    <property type="project" value="InterPro"/>
</dbReference>
<comment type="caution">
    <text evidence="1">The sequence shown here is derived from an EMBL/GenBank/DDBJ whole genome shotgun (WGS) entry which is preliminary data.</text>
</comment>
<organism evidence="1 2">
    <name type="scientific">Ramlibacter pinisoli</name>
    <dbReference type="NCBI Taxonomy" id="2682844"/>
    <lineage>
        <taxon>Bacteria</taxon>
        <taxon>Pseudomonadati</taxon>
        <taxon>Pseudomonadota</taxon>
        <taxon>Betaproteobacteria</taxon>
        <taxon>Burkholderiales</taxon>
        <taxon>Comamonadaceae</taxon>
        <taxon>Ramlibacter</taxon>
    </lineage>
</organism>
<dbReference type="Proteomes" id="UP000469385">
    <property type="component" value="Unassembled WGS sequence"/>
</dbReference>
<name>A0A6N8IMF5_9BURK</name>
<dbReference type="RefSeq" id="WP_157396151.1">
    <property type="nucleotide sequence ID" value="NZ_WSEL01000002.1"/>
</dbReference>
<keyword evidence="2" id="KW-1185">Reference proteome</keyword>
<accession>A0A6N8IMF5</accession>
<reference evidence="1 2" key="1">
    <citation type="submission" date="2019-12" db="EMBL/GenBank/DDBJ databases">
        <authorList>
            <person name="Huq M.A."/>
        </authorList>
    </citation>
    <scope>NUCLEOTIDE SEQUENCE [LARGE SCALE GENOMIC DNA]</scope>
    <source>
        <strain evidence="1 2">MAH-25</strain>
    </source>
</reference>
<dbReference type="EMBL" id="WSEL01000002">
    <property type="protein sequence ID" value="MVQ28027.1"/>
    <property type="molecule type" value="Genomic_DNA"/>
</dbReference>
<proteinExistence type="predicted"/>
<gene>
    <name evidence="1" type="ORF">GON04_01090</name>
</gene>
<dbReference type="InterPro" id="IPR011010">
    <property type="entry name" value="DNA_brk_join_enz"/>
</dbReference>
<evidence type="ECO:0000313" key="1">
    <source>
        <dbReference type="EMBL" id="MVQ28027.1"/>
    </source>
</evidence>
<dbReference type="AlphaFoldDB" id="A0A6N8IMF5"/>
<evidence type="ECO:0000313" key="2">
    <source>
        <dbReference type="Proteomes" id="UP000469385"/>
    </source>
</evidence>
<sequence>MPDGLIHFTPRSELNGHANVSAFIKLCRHAPVLNAHKQFDENIWETEKTRKGKNGVERIVFNTLEAAKGAKHLPALPEPFVSFAKAVIVYLEDKRPVVSQGPRLSALRCLEAALRENARDRRPTAVTPTVLDAAVDLARRNLSDAVAYRVAGALEAIAELMREKRFIRMNTRWVHSVPKPRETGSRIDEASLRARQEKLPSPAAIRGLAGVFLTAMGVADTLISSSATLMMCAPERINEVVRLRRNCIDEGEGRLEGKLGLRWSGSKGAADIVKPIPTKMADIAREAISRLETCSRAAHEIAAWYVHNPRKIYLAKDVEHLRAKKLLTTAEVSQILWGPAGGAAVQWCNKEGIELIKDGRTARVRFSDVERAVLSMLPRSFPYLPGDGPPIRVDEALCVMRKNELHPGRATYECMFDVLEQSDIGSRLGQRNDSGIPSIFAKYGFTEDDGSPIVVNSHAFRHYLETLAEMGGLTDVQIAAFSGRVDVRQNSAYDHMTSDQAQAPIHRATKEHGFMSGLVKAPSRTLINRADFVKLDIGATHTTDYGFCRHDFAAEPCQMHRDCLNCDEEVCVKGEVHKLAALRLRVAETKRALSVAKKALTDHEFGADRWVAHQQKTLMRAEELLALLTNPDTPDGTVITLAAEDQPMPIGHVAPSATTRISSAHQRALK</sequence>
<dbReference type="SUPFAM" id="SSF56349">
    <property type="entry name" value="DNA breaking-rejoining enzymes"/>
    <property type="match status" value="1"/>
</dbReference>
<protein>
    <submittedName>
        <fullName evidence="1">Integrase</fullName>
    </submittedName>
</protein>